<accession>A0A9P8I0D3</accession>
<dbReference type="SUPFAM" id="SSF48452">
    <property type="entry name" value="TPR-like"/>
    <property type="match status" value="2"/>
</dbReference>
<dbReference type="Gene3D" id="1.25.40.10">
    <property type="entry name" value="Tetratricopeptide repeat domain"/>
    <property type="match status" value="1"/>
</dbReference>
<dbReference type="EMBL" id="JAGHQL010000234">
    <property type="protein sequence ID" value="KAH0536108.1"/>
    <property type="molecule type" value="Genomic_DNA"/>
</dbReference>
<sequence length="946" mass="105778">MSSNIWKRLLHRKPSKEPETEYGLHILSEPSELGGGVAGEAEAGKVDVDVVAVHGLGGHAINTWTHKDTNKMWLRDFLPATMKGARIMTFGYDAMIHNGKNVLGIMENAENLLCEISHRRQTVEALIMAHQESFYNDILTSTCGVMFMSVPHDGADLALIADRLATIAKVVTRLNTINLGDLRRDTRPLQDISKAFGNLEGFSIRTVVESDETRIPGTRNYVMVVPQTSARLNLGRREVVFSILGSDHHTVCKFRAKEDTQYLKVCNALKTMAEEGLKSSLAPSKHQSEAVGEGPFYEIPLLQVSQYVDRVELLKEIERNFASVSGAESHRRIVVLLGMGGQGKTQLALEHCRVARASEQYQGIFWIDASSPGTARRGFETIAEKVSGPGRVFGNSESKIAFVKDTLGSWGKPWIIVFDNYDNPSEFKNISSYFPQGRSGAILFTSRHSESARLGIVIRVTQMTEEEGTELLLRQSRLERNSDNTIDGRKIVRKLGYLPLAIDQAGAYINARELPLWRFIKHYDERKEVVLKHTPLLWEYRKRLGEDKDEMSLNVFTTWELSFRQVGKNEDERAMICHFLTLSAFFDATKIGENLFRRLASASEPPQWVGLFTSEGVWDGYKYQDILVELRKLSLLQSLDTGTEETRFSLHPLVVEWLKLRADQESRQRYALEAIVVLGDCISAQDQGTIPLQIKLDTLSHVDMCLRNDKEYSQELGGLDPVSLIEPLCVFGSLYKRFCQYQEAKTMYKRTLTVGEELGLMCERALAGCEKALGPDHPLTLGVIHNLGLLYGRQGKLAEAEAMYRRALAGSEKVLGLDHMPTLGAVNSLGILYREQGRLAEAEVMYGRVLAGREKALGPDHPSTLDTVHSLGVLYDSQDRLAEAEAMYGRALTGYEKALGPDHKSTLLTVRGLGLLYERQGKLAEAKAMYQRHPAWAATQTGDTSH</sequence>
<dbReference type="PANTHER" id="PTHR46082:SF6">
    <property type="entry name" value="AAA+ ATPASE DOMAIN-CONTAINING PROTEIN-RELATED"/>
    <property type="match status" value="1"/>
</dbReference>
<feature type="domain" description="NB-ARC" evidence="1">
    <location>
        <begin position="330"/>
        <end position="472"/>
    </location>
</feature>
<protein>
    <recommendedName>
        <fullName evidence="1">NB-ARC domain-containing protein</fullName>
    </recommendedName>
</protein>
<organism evidence="2 3">
    <name type="scientific">Glutinoglossum americanum</name>
    <dbReference type="NCBI Taxonomy" id="1670608"/>
    <lineage>
        <taxon>Eukaryota</taxon>
        <taxon>Fungi</taxon>
        <taxon>Dikarya</taxon>
        <taxon>Ascomycota</taxon>
        <taxon>Pezizomycotina</taxon>
        <taxon>Geoglossomycetes</taxon>
        <taxon>Geoglossales</taxon>
        <taxon>Geoglossaceae</taxon>
        <taxon>Glutinoglossum</taxon>
    </lineage>
</organism>
<dbReference type="Proteomes" id="UP000698800">
    <property type="component" value="Unassembled WGS sequence"/>
</dbReference>
<dbReference type="PANTHER" id="PTHR46082">
    <property type="entry name" value="ATP/GTP-BINDING PROTEIN-RELATED"/>
    <property type="match status" value="1"/>
</dbReference>
<evidence type="ECO:0000313" key="3">
    <source>
        <dbReference type="Proteomes" id="UP000698800"/>
    </source>
</evidence>
<keyword evidence="3" id="KW-1185">Reference proteome</keyword>
<dbReference type="GO" id="GO:0043531">
    <property type="term" value="F:ADP binding"/>
    <property type="evidence" value="ECO:0007669"/>
    <property type="project" value="InterPro"/>
</dbReference>
<dbReference type="InterPro" id="IPR011990">
    <property type="entry name" value="TPR-like_helical_dom_sf"/>
</dbReference>
<dbReference type="Pfam" id="PF00931">
    <property type="entry name" value="NB-ARC"/>
    <property type="match status" value="1"/>
</dbReference>
<evidence type="ECO:0000313" key="2">
    <source>
        <dbReference type="EMBL" id="KAH0536108.1"/>
    </source>
</evidence>
<reference evidence="2" key="1">
    <citation type="submission" date="2021-03" db="EMBL/GenBank/DDBJ databases">
        <title>Comparative genomics and phylogenomic investigation of the class Geoglossomycetes provide insights into ecological specialization and systematics.</title>
        <authorList>
            <person name="Melie T."/>
            <person name="Pirro S."/>
            <person name="Miller A.N."/>
            <person name="Quandt A."/>
        </authorList>
    </citation>
    <scope>NUCLEOTIDE SEQUENCE</scope>
    <source>
        <strain evidence="2">GBOQ0MN5Z8</strain>
    </source>
</reference>
<dbReference type="InterPro" id="IPR027417">
    <property type="entry name" value="P-loop_NTPase"/>
</dbReference>
<dbReference type="SMART" id="SM00028">
    <property type="entry name" value="TPR"/>
    <property type="match status" value="4"/>
</dbReference>
<dbReference type="InterPro" id="IPR019734">
    <property type="entry name" value="TPR_rpt"/>
</dbReference>
<proteinExistence type="predicted"/>
<dbReference type="OrthoDB" id="427518at2759"/>
<gene>
    <name evidence="2" type="ORF">FGG08_006994</name>
</gene>
<comment type="caution">
    <text evidence="2">The sequence shown here is derived from an EMBL/GenBank/DDBJ whole genome shotgun (WGS) entry which is preliminary data.</text>
</comment>
<dbReference type="Gene3D" id="3.40.50.300">
    <property type="entry name" value="P-loop containing nucleotide triphosphate hydrolases"/>
    <property type="match status" value="1"/>
</dbReference>
<dbReference type="PRINTS" id="PR00381">
    <property type="entry name" value="KINESINLIGHT"/>
</dbReference>
<dbReference type="InterPro" id="IPR053137">
    <property type="entry name" value="NLR-like"/>
</dbReference>
<evidence type="ECO:0000259" key="1">
    <source>
        <dbReference type="Pfam" id="PF00931"/>
    </source>
</evidence>
<dbReference type="AlphaFoldDB" id="A0A9P8I0D3"/>
<dbReference type="SUPFAM" id="SSF52540">
    <property type="entry name" value="P-loop containing nucleoside triphosphate hydrolases"/>
    <property type="match status" value="1"/>
</dbReference>
<name>A0A9P8I0D3_9PEZI</name>
<dbReference type="InterPro" id="IPR002182">
    <property type="entry name" value="NB-ARC"/>
</dbReference>
<dbReference type="Pfam" id="PF13424">
    <property type="entry name" value="TPR_12"/>
    <property type="match status" value="2"/>
</dbReference>